<dbReference type="EMBL" id="JABWDY010008315">
    <property type="protein sequence ID" value="KAF5202298.1"/>
    <property type="molecule type" value="Genomic_DNA"/>
</dbReference>
<dbReference type="Proteomes" id="UP000554482">
    <property type="component" value="Unassembled WGS sequence"/>
</dbReference>
<feature type="non-terminal residue" evidence="1">
    <location>
        <position position="1"/>
    </location>
</feature>
<reference evidence="1 2" key="1">
    <citation type="submission" date="2020-06" db="EMBL/GenBank/DDBJ databases">
        <title>Transcriptomic and genomic resources for Thalictrum thalictroides and T. hernandezii: Facilitating candidate gene discovery in an emerging model plant lineage.</title>
        <authorList>
            <person name="Arias T."/>
            <person name="Riano-Pachon D.M."/>
            <person name="Di Stilio V.S."/>
        </authorList>
    </citation>
    <scope>NUCLEOTIDE SEQUENCE [LARGE SCALE GENOMIC DNA]</scope>
    <source>
        <strain evidence="2">cv. WT478/WT964</strain>
        <tissue evidence="1">Leaves</tissue>
    </source>
</reference>
<sequence>GRIYHQPDKIKSKPPLEIGGGGLGITPSFLPLTIAVDNDPKPGSELEIFSSYPTEPMNLPSSRSILFLCFVFPSAASNSPCAGAAIAAAAEPSLPKAEAGSTSY</sequence>
<dbReference type="AlphaFoldDB" id="A0A7J6X0J7"/>
<accession>A0A7J6X0J7</accession>
<evidence type="ECO:0000313" key="2">
    <source>
        <dbReference type="Proteomes" id="UP000554482"/>
    </source>
</evidence>
<name>A0A7J6X0J7_THATH</name>
<organism evidence="1 2">
    <name type="scientific">Thalictrum thalictroides</name>
    <name type="common">Rue-anemone</name>
    <name type="synonym">Anemone thalictroides</name>
    <dbReference type="NCBI Taxonomy" id="46969"/>
    <lineage>
        <taxon>Eukaryota</taxon>
        <taxon>Viridiplantae</taxon>
        <taxon>Streptophyta</taxon>
        <taxon>Embryophyta</taxon>
        <taxon>Tracheophyta</taxon>
        <taxon>Spermatophyta</taxon>
        <taxon>Magnoliopsida</taxon>
        <taxon>Ranunculales</taxon>
        <taxon>Ranunculaceae</taxon>
        <taxon>Thalictroideae</taxon>
        <taxon>Thalictrum</taxon>
    </lineage>
</organism>
<comment type="caution">
    <text evidence="1">The sequence shown here is derived from an EMBL/GenBank/DDBJ whole genome shotgun (WGS) entry which is preliminary data.</text>
</comment>
<evidence type="ECO:0000313" key="1">
    <source>
        <dbReference type="EMBL" id="KAF5202298.1"/>
    </source>
</evidence>
<keyword evidence="2" id="KW-1185">Reference proteome</keyword>
<proteinExistence type="predicted"/>
<gene>
    <name evidence="1" type="ORF">FRX31_008117</name>
</gene>
<protein>
    <submittedName>
        <fullName evidence="1">Uncharacterized protein</fullName>
    </submittedName>
</protein>